<name>A0ABV3L0Z7_9RHOB</name>
<dbReference type="Proteomes" id="UP001553161">
    <property type="component" value="Unassembled WGS sequence"/>
</dbReference>
<organism evidence="2 3">
    <name type="scientific">Meridianimarinicoccus marinus</name>
    <dbReference type="NCBI Taxonomy" id="3231483"/>
    <lineage>
        <taxon>Bacteria</taxon>
        <taxon>Pseudomonadati</taxon>
        <taxon>Pseudomonadota</taxon>
        <taxon>Alphaproteobacteria</taxon>
        <taxon>Rhodobacterales</taxon>
        <taxon>Paracoccaceae</taxon>
        <taxon>Meridianimarinicoccus</taxon>
    </lineage>
</organism>
<proteinExistence type="predicted"/>
<evidence type="ECO:0000256" key="1">
    <source>
        <dbReference type="SAM" id="Phobius"/>
    </source>
</evidence>
<evidence type="ECO:0000313" key="2">
    <source>
        <dbReference type="EMBL" id="MEV8465224.1"/>
    </source>
</evidence>
<sequence length="664" mass="71431">MKRTLAEFGELWPAEQKLREEVHTGHLVIISDTLPPEDAPHAVRIRASFIAYLALGGCEDCHPSPRGLRLFGAFIEGDDPTPEAETPGMDLSGCALAGDLWLIACRIPDVVVLRGSSVQSLGLNRCHLANGLQADRLHATGSVFLRYLISKDEVFVSGATLGGDLNCKGAQFQAGKTGDALAADRLQVAGSFFFKGATANGEVRLLGAKVGGNLDCGGAKLRAGKSGDALSADGLDARGDVILRGANIKGTVRLLGAELGGDLDSFGGRFVAGNNGTTLFADRMAAKGSAFLQSANSKGELRFDGAKLGGDLNCTEGQFTARDRGTALVADGLEVKGCVFLTRVTSTGTLKFAGAALGGDLDCTGGKFTAGGGRAALFAQALEAEGGFILRGDGIVAESLVLTNARVSAVIDDLHCWPAAGHLAFDGFRYDAIYSTALSAKERLEWLSRQCREGEPFKPQPYEQLAKVFRDMGHQDDARTVLIERERLQRLDRRQRVGRLKRIVLTVGDGLLAGTTGYGRAPFRAMLWLLGFLGLGWFLFQTAVDQDAIKPNNAVVLRSAEWAACSQDYLAGPEMPQLRWRSHDASQLACFERQPEAAAYPKFSAFWYSMDTLFPLVDLEMQTHWIPDEREADWARWYLWLHIIAGWGLSLLAVAGFSGLIKSD</sequence>
<keyword evidence="3" id="KW-1185">Reference proteome</keyword>
<feature type="transmembrane region" description="Helical" evidence="1">
    <location>
        <begin position="637"/>
        <end position="661"/>
    </location>
</feature>
<evidence type="ECO:0000313" key="3">
    <source>
        <dbReference type="Proteomes" id="UP001553161"/>
    </source>
</evidence>
<feature type="transmembrane region" description="Helical" evidence="1">
    <location>
        <begin position="525"/>
        <end position="544"/>
    </location>
</feature>
<keyword evidence="1" id="KW-1133">Transmembrane helix</keyword>
<dbReference type="RefSeq" id="WP_366190573.1">
    <property type="nucleotide sequence ID" value="NZ_JBFBVU010000001.1"/>
</dbReference>
<gene>
    <name evidence="2" type="ORF">AB0T83_00330</name>
</gene>
<dbReference type="EMBL" id="JBFBVU010000001">
    <property type="protein sequence ID" value="MEV8465224.1"/>
    <property type="molecule type" value="Genomic_DNA"/>
</dbReference>
<protein>
    <recommendedName>
        <fullName evidence="4">Membrane-associated oxidoreductase</fullName>
    </recommendedName>
</protein>
<evidence type="ECO:0008006" key="4">
    <source>
        <dbReference type="Google" id="ProtNLM"/>
    </source>
</evidence>
<reference evidence="2 3" key="1">
    <citation type="submission" date="2024-07" db="EMBL/GenBank/DDBJ databases">
        <authorList>
            <person name="Kang M."/>
        </authorList>
    </citation>
    <scope>NUCLEOTIDE SEQUENCE [LARGE SCALE GENOMIC DNA]</scope>
    <source>
        <strain evidence="2 3">DFM31</strain>
    </source>
</reference>
<comment type="caution">
    <text evidence="2">The sequence shown here is derived from an EMBL/GenBank/DDBJ whole genome shotgun (WGS) entry which is preliminary data.</text>
</comment>
<keyword evidence="1" id="KW-0472">Membrane</keyword>
<keyword evidence="1" id="KW-0812">Transmembrane</keyword>
<accession>A0ABV3L0Z7</accession>